<protein>
    <submittedName>
        <fullName evidence="1">Uncharacterized protein</fullName>
    </submittedName>
</protein>
<sequence>MKKAEHSFLTLTICVVAAMFIGLTVLACGKTTDTDLSSQPKTLTINNTTIYDLTDLHFICNNDSSSNEELSLVKAGSSETVELPRSSVYSIHVSGKAANGTSFSNTFSGTIDNSSSVTISLDDSANLSVIANIAD</sequence>
<dbReference type="Proteomes" id="UP000285693">
    <property type="component" value="Unassembled WGS sequence"/>
</dbReference>
<evidence type="ECO:0000313" key="4">
    <source>
        <dbReference type="Proteomes" id="UP000285693"/>
    </source>
</evidence>
<dbReference type="AlphaFoldDB" id="A0A3E4GUF9"/>
<evidence type="ECO:0000313" key="1">
    <source>
        <dbReference type="EMBL" id="RGJ26571.1"/>
    </source>
</evidence>
<dbReference type="Proteomes" id="UP000260655">
    <property type="component" value="Unassembled WGS sequence"/>
</dbReference>
<proteinExistence type="predicted"/>
<organism evidence="1 3">
    <name type="scientific">Coprococcus comes</name>
    <dbReference type="NCBI Taxonomy" id="410072"/>
    <lineage>
        <taxon>Bacteria</taxon>
        <taxon>Bacillati</taxon>
        <taxon>Bacillota</taxon>
        <taxon>Clostridia</taxon>
        <taxon>Lachnospirales</taxon>
        <taxon>Lachnospiraceae</taxon>
        <taxon>Coprococcus</taxon>
    </lineage>
</organism>
<dbReference type="RefSeq" id="WP_117555890.1">
    <property type="nucleotide sequence ID" value="NZ_QRXY01000001.1"/>
</dbReference>
<dbReference type="EMBL" id="QRXY01000001">
    <property type="protein sequence ID" value="RGU47775.1"/>
    <property type="molecule type" value="Genomic_DNA"/>
</dbReference>
<dbReference type="EMBL" id="QSOV01000001">
    <property type="protein sequence ID" value="RGJ26571.1"/>
    <property type="molecule type" value="Genomic_DNA"/>
</dbReference>
<gene>
    <name evidence="2" type="ORF">DWW65_01370</name>
    <name evidence="1" type="ORF">DXD67_02080</name>
</gene>
<accession>A0A3E4GUF9</accession>
<dbReference type="Gene3D" id="2.60.40.2890">
    <property type="entry name" value="Domain of unknown function DUF5300"/>
    <property type="match status" value="1"/>
</dbReference>
<comment type="caution">
    <text evidence="1">The sequence shown here is derived from an EMBL/GenBank/DDBJ whole genome shotgun (WGS) entry which is preliminary data.</text>
</comment>
<evidence type="ECO:0000313" key="2">
    <source>
        <dbReference type="EMBL" id="RGU47775.1"/>
    </source>
</evidence>
<evidence type="ECO:0000313" key="3">
    <source>
        <dbReference type="Proteomes" id="UP000260655"/>
    </source>
</evidence>
<reference evidence="3 4" key="1">
    <citation type="submission" date="2018-08" db="EMBL/GenBank/DDBJ databases">
        <title>A genome reference for cultivated species of the human gut microbiota.</title>
        <authorList>
            <person name="Zou Y."/>
            <person name="Xue W."/>
            <person name="Luo G."/>
        </authorList>
    </citation>
    <scope>NUCLEOTIDE SEQUENCE [LARGE SCALE GENOMIC DNA]</scope>
    <source>
        <strain evidence="2 4">AF16-31</strain>
        <strain evidence="1 3">TM07-19</strain>
    </source>
</reference>
<dbReference type="PROSITE" id="PS51257">
    <property type="entry name" value="PROKAR_LIPOPROTEIN"/>
    <property type="match status" value="1"/>
</dbReference>
<name>A0A3E4GUF9_9FIRM</name>